<proteinExistence type="predicted"/>
<evidence type="ECO:0000256" key="1">
    <source>
        <dbReference type="SAM" id="Coils"/>
    </source>
</evidence>
<organism evidence="2">
    <name type="scientific">Sipha flava</name>
    <name type="common">yellow sugarcane aphid</name>
    <dbReference type="NCBI Taxonomy" id="143950"/>
    <lineage>
        <taxon>Eukaryota</taxon>
        <taxon>Metazoa</taxon>
        <taxon>Ecdysozoa</taxon>
        <taxon>Arthropoda</taxon>
        <taxon>Hexapoda</taxon>
        <taxon>Insecta</taxon>
        <taxon>Pterygota</taxon>
        <taxon>Neoptera</taxon>
        <taxon>Paraneoptera</taxon>
        <taxon>Hemiptera</taxon>
        <taxon>Sternorrhyncha</taxon>
        <taxon>Aphidomorpha</taxon>
        <taxon>Aphidoidea</taxon>
        <taxon>Aphididae</taxon>
        <taxon>Sipha</taxon>
    </lineage>
</organism>
<keyword evidence="1" id="KW-0175">Coiled coil</keyword>
<evidence type="ECO:0000313" key="2">
    <source>
        <dbReference type="EMBL" id="MBY71287.1"/>
    </source>
</evidence>
<dbReference type="EMBL" id="GGMS01002084">
    <property type="protein sequence ID" value="MBY71287.1"/>
    <property type="molecule type" value="Transcribed_RNA"/>
</dbReference>
<gene>
    <name evidence="2" type="ORF">g.67213</name>
</gene>
<protein>
    <submittedName>
        <fullName evidence="2">Uncharacterized protein</fullName>
    </submittedName>
</protein>
<accession>A0A2S2Q0J1</accession>
<sequence length="137" mass="15682">MLCRNIYHLECIDIGCSPKKLQNLRINRNTWKCVKCSLSNITGGKNITNSSSVKDESIDDLSLVKTEIAIILSKLENLVTTTNLIEKSITFCSDKIYDFNSKLDSVIDKVNDVEYRLNDMENMYKNLINDLELLKNN</sequence>
<feature type="coiled-coil region" evidence="1">
    <location>
        <begin position="110"/>
        <end position="137"/>
    </location>
</feature>
<name>A0A2S2Q0J1_9HEMI</name>
<reference evidence="2" key="1">
    <citation type="submission" date="2018-04" db="EMBL/GenBank/DDBJ databases">
        <title>Transcriptome assembly of Sipha flava.</title>
        <authorList>
            <person name="Scully E.D."/>
            <person name="Geib S.M."/>
            <person name="Palmer N.A."/>
            <person name="Koch K."/>
            <person name="Bradshaw J."/>
            <person name="Heng-Moss T."/>
            <person name="Sarath G."/>
        </authorList>
    </citation>
    <scope>NUCLEOTIDE SEQUENCE</scope>
</reference>
<dbReference type="AlphaFoldDB" id="A0A2S2Q0J1"/>